<dbReference type="SUPFAM" id="SSF47413">
    <property type="entry name" value="lambda repressor-like DNA-binding domains"/>
    <property type="match status" value="1"/>
</dbReference>
<proteinExistence type="predicted"/>
<sequence length="70" mass="7392">MKKTDAIQLLGGSVAKAAEAIGINSQAISQWPEVLPPRIADRVQAALWRMSQQPAAVQGTDPTASEVGHE</sequence>
<dbReference type="RefSeq" id="WP_003056765.1">
    <property type="nucleotide sequence ID" value="NZ_AAUJ02000001.1"/>
</dbReference>
<dbReference type="EMBL" id="AAUJ02000001">
    <property type="protein sequence ID" value="EED68364.1"/>
    <property type="molecule type" value="Genomic_DNA"/>
</dbReference>
<dbReference type="AlphaFoldDB" id="B7X1S1"/>
<dbReference type="Proteomes" id="UP000003039">
    <property type="component" value="Unassembled WGS sequence"/>
</dbReference>
<dbReference type="EMBL" id="AAUJ02000001">
    <property type="protein sequence ID" value="EED68427.1"/>
    <property type="molecule type" value="Genomic_DNA"/>
</dbReference>
<gene>
    <name evidence="1" type="ORF">CtesDRAFT_PD3311</name>
    <name evidence="2" type="ORF">CtesDRAFT_PD3374</name>
</gene>
<reference evidence="1" key="2">
    <citation type="submission" date="2009-01" db="EMBL/GenBank/DDBJ databases">
        <authorList>
            <consortium name="US DOE Joint Genome Institute (JGI-PGF)"/>
            <person name="Lucas S."/>
            <person name="Copeland A."/>
            <person name="Lapidus A."/>
            <person name="Glavina del Rio T."/>
            <person name="Dalin E."/>
            <person name="Tice H."/>
            <person name="Bruce D."/>
            <person name="Goodwin L."/>
            <person name="Pitluck S."/>
            <person name="LaButti K.M."/>
            <person name="Lowry S."/>
            <person name="Sun H."/>
            <person name="Larimer F."/>
            <person name="Land M.L."/>
            <person name="Hauser L."/>
            <person name="Kjelleberg S."/>
            <person name="Cook A."/>
            <person name="Knepper T.P."/>
            <person name="Fischer K."/>
            <person name="Schleheck D."/>
            <person name="Richardson P."/>
        </authorList>
    </citation>
    <scope>NUCLEOTIDE SEQUENCE</scope>
    <source>
        <strain evidence="1">KF-1</strain>
    </source>
</reference>
<evidence type="ECO:0008006" key="4">
    <source>
        <dbReference type="Google" id="ProtNLM"/>
    </source>
</evidence>
<evidence type="ECO:0000313" key="3">
    <source>
        <dbReference type="Proteomes" id="UP000003039"/>
    </source>
</evidence>
<reference evidence="1 3" key="1">
    <citation type="journal article" date="2004" name="Appl. Environ. Microbiol.">
        <title>Mineralization of individual congeners of linear alkylbenzenesulfonate by defined pairs of heterotrophic bacteria.</title>
        <authorList>
            <person name="Schleheck D."/>
            <person name="Knepper T.P."/>
            <person name="Fischer K."/>
            <person name="Cook A.M."/>
        </authorList>
    </citation>
    <scope>NUCLEOTIDE SEQUENCE [LARGE SCALE GENOMIC DNA]</scope>
    <source>
        <strain evidence="3">DSM 14576 / KF-1</strain>
        <strain evidence="1">KF-1</strain>
    </source>
</reference>
<organism evidence="1 3">
    <name type="scientific">Comamonas testosteroni (strain DSM 14576 / KF-1)</name>
    <name type="common">Pseudomonas testosteroni</name>
    <dbReference type="NCBI Taxonomy" id="399795"/>
    <lineage>
        <taxon>Bacteria</taxon>
        <taxon>Pseudomonadati</taxon>
        <taxon>Pseudomonadota</taxon>
        <taxon>Betaproteobacteria</taxon>
        <taxon>Burkholderiales</taxon>
        <taxon>Comamonadaceae</taxon>
        <taxon>Comamonas</taxon>
    </lineage>
</organism>
<accession>B7X1S1</accession>
<name>B7X1S1_COMTK</name>
<dbReference type="Gene3D" id="1.10.260.40">
    <property type="entry name" value="lambda repressor-like DNA-binding domains"/>
    <property type="match status" value="1"/>
</dbReference>
<evidence type="ECO:0000313" key="1">
    <source>
        <dbReference type="EMBL" id="EED68364.1"/>
    </source>
</evidence>
<dbReference type="InterPro" id="IPR010982">
    <property type="entry name" value="Lambda_DNA-bd_dom_sf"/>
</dbReference>
<protein>
    <recommendedName>
        <fullName evidence="4">Cro/Cl family transcriptional regulator</fullName>
    </recommendedName>
</protein>
<evidence type="ECO:0000313" key="2">
    <source>
        <dbReference type="EMBL" id="EED68427.1"/>
    </source>
</evidence>
<dbReference type="eggNOG" id="ENOG5033N6M">
    <property type="taxonomic scope" value="Bacteria"/>
</dbReference>
<dbReference type="GO" id="GO:0003677">
    <property type="term" value="F:DNA binding"/>
    <property type="evidence" value="ECO:0007669"/>
    <property type="project" value="InterPro"/>
</dbReference>
<comment type="caution">
    <text evidence="1">The sequence shown here is derived from an EMBL/GenBank/DDBJ whole genome shotgun (WGS) entry which is preliminary data.</text>
</comment>
<dbReference type="OrthoDB" id="6693632at2"/>
<dbReference type="Pfam" id="PF14549">
    <property type="entry name" value="P22_Cro"/>
    <property type="match status" value="1"/>
</dbReference>